<dbReference type="Proteomes" id="UP000287865">
    <property type="component" value="Unassembled WGS sequence"/>
</dbReference>
<evidence type="ECO:0000259" key="1">
    <source>
        <dbReference type="PROSITE" id="PS52015"/>
    </source>
</evidence>
<dbReference type="SUPFAM" id="SSF81901">
    <property type="entry name" value="HCP-like"/>
    <property type="match status" value="1"/>
</dbReference>
<dbReference type="GO" id="GO:0055085">
    <property type="term" value="P:transmembrane transport"/>
    <property type="evidence" value="ECO:0007669"/>
    <property type="project" value="InterPro"/>
</dbReference>
<dbReference type="Pfam" id="PF03544">
    <property type="entry name" value="TonB_C"/>
    <property type="match status" value="1"/>
</dbReference>
<dbReference type="EMBL" id="QLMD01000007">
    <property type="protein sequence ID" value="RAJ96803.1"/>
    <property type="molecule type" value="Genomic_DNA"/>
</dbReference>
<reference evidence="2 4" key="2">
    <citation type="submission" date="2018-06" db="EMBL/GenBank/DDBJ databases">
        <title>Genomic Encyclopedia of Type Strains, Phase III (KMG-III): the genomes of soil and plant-associated and newly described type strains.</title>
        <authorList>
            <person name="Whitman W."/>
        </authorList>
    </citation>
    <scope>NUCLEOTIDE SEQUENCE [LARGE SCALE GENOMIC DNA]</scope>
    <source>
        <strain evidence="2 4">CGMCC 1.15366</strain>
    </source>
</reference>
<evidence type="ECO:0000313" key="2">
    <source>
        <dbReference type="EMBL" id="RAJ96803.1"/>
    </source>
</evidence>
<dbReference type="AlphaFoldDB" id="A0A327WVA1"/>
<evidence type="ECO:0000313" key="3">
    <source>
        <dbReference type="EMBL" id="RUO24251.1"/>
    </source>
</evidence>
<dbReference type="Proteomes" id="UP000249203">
    <property type="component" value="Unassembled WGS sequence"/>
</dbReference>
<dbReference type="InterPro" id="IPR011990">
    <property type="entry name" value="TPR-like_helical_dom_sf"/>
</dbReference>
<organism evidence="2 4">
    <name type="scientific">Aliidiomarina maris</name>
    <dbReference type="NCBI Taxonomy" id="531312"/>
    <lineage>
        <taxon>Bacteria</taxon>
        <taxon>Pseudomonadati</taxon>
        <taxon>Pseudomonadota</taxon>
        <taxon>Gammaproteobacteria</taxon>
        <taxon>Alteromonadales</taxon>
        <taxon>Idiomarinaceae</taxon>
        <taxon>Aliidiomarina</taxon>
    </lineage>
</organism>
<dbReference type="InterPro" id="IPR037682">
    <property type="entry name" value="TonB_C"/>
</dbReference>
<evidence type="ECO:0000313" key="4">
    <source>
        <dbReference type="Proteomes" id="UP000249203"/>
    </source>
</evidence>
<dbReference type="OrthoDB" id="5956919at2"/>
<name>A0A327WVA1_9GAMM</name>
<evidence type="ECO:0000313" key="5">
    <source>
        <dbReference type="Proteomes" id="UP000287865"/>
    </source>
</evidence>
<dbReference type="Gene3D" id="1.25.40.10">
    <property type="entry name" value="Tetratricopeptide repeat domain"/>
    <property type="match status" value="1"/>
</dbReference>
<proteinExistence type="predicted"/>
<protein>
    <submittedName>
        <fullName evidence="2">TonB-like protein</fullName>
    </submittedName>
</protein>
<keyword evidence="5" id="KW-1185">Reference proteome</keyword>
<reference evidence="3 5" key="1">
    <citation type="journal article" date="2018" name="Front. Microbiol.">
        <title>Genome-Based Analysis Reveals the Taxonomy and Diversity of the Family Idiomarinaceae.</title>
        <authorList>
            <person name="Liu Y."/>
            <person name="Lai Q."/>
            <person name="Shao Z."/>
        </authorList>
    </citation>
    <scope>NUCLEOTIDE SEQUENCE [LARGE SCALE GENOMIC DNA]</scope>
    <source>
        <strain evidence="3 5">CF12-14</strain>
    </source>
</reference>
<sequence>MLIRTLTLIVLLVANVGLITQAYSVQSELPRANLVEAMQQYNAGEYHASYRSFEELSQLGNSQVSAHLGIMILGAEGTDYDPVKAWAYFELAGEQGYSDGHAFAQEVYDQLTTEQQTSTAQALDELKANLIVNHEYDLPDEARAADLVPLERPAVNYPRRSAERRRLGFANTRFLIDTDGSVSTIDTHFYSHRDFKIATERAIQSWRYEPVAVPAATTVSINFTIAGRAQQDLVPYFEFIHESVWESAMAGNPSSQATLGFVLRAISNHSDEREIDEERVSSDPQWRDYLLGKKDEPTMAWEAVRLLQQEDGHEQGHALIAQLEDSESNVVQNILRTIKPYYQQ</sequence>
<comment type="caution">
    <text evidence="2">The sequence shown here is derived from an EMBL/GenBank/DDBJ whole genome shotgun (WGS) entry which is preliminary data.</text>
</comment>
<dbReference type="PROSITE" id="PS52015">
    <property type="entry name" value="TONB_CTD"/>
    <property type="match status" value="1"/>
</dbReference>
<gene>
    <name evidence="2" type="ORF">B0I24_1075</name>
    <name evidence="3" type="ORF">CWE07_09245</name>
</gene>
<dbReference type="Gene3D" id="3.30.2420.10">
    <property type="entry name" value="TonB"/>
    <property type="match status" value="1"/>
</dbReference>
<feature type="domain" description="TonB C-terminal" evidence="1">
    <location>
        <begin position="142"/>
        <end position="232"/>
    </location>
</feature>
<dbReference type="SUPFAM" id="SSF74653">
    <property type="entry name" value="TolA/TonB C-terminal domain"/>
    <property type="match status" value="1"/>
</dbReference>
<dbReference type="EMBL" id="PIPK01000007">
    <property type="protein sequence ID" value="RUO24251.1"/>
    <property type="molecule type" value="Genomic_DNA"/>
</dbReference>
<accession>A0A327WVA1</accession>